<dbReference type="InterPro" id="IPR000073">
    <property type="entry name" value="AB_hydrolase_1"/>
</dbReference>
<dbReference type="AlphaFoldDB" id="A0AAD6YIS7"/>
<dbReference type="EMBL" id="JARJCW010000014">
    <property type="protein sequence ID" value="KAJ7217041.1"/>
    <property type="molecule type" value="Genomic_DNA"/>
</dbReference>
<evidence type="ECO:0000259" key="1">
    <source>
        <dbReference type="Pfam" id="PF00561"/>
    </source>
</evidence>
<dbReference type="PANTHER" id="PTHR43433:SF5">
    <property type="entry name" value="AB HYDROLASE-1 DOMAIN-CONTAINING PROTEIN"/>
    <property type="match status" value="1"/>
</dbReference>
<dbReference type="Pfam" id="PF00561">
    <property type="entry name" value="Abhydrolase_1"/>
    <property type="match status" value="1"/>
</dbReference>
<sequence>MSHSTCTLPDGAILAYEVLGSAAAFADDSAVPLILVCGMAMARGDWVRLSTTWAQSRRVLVYDHRGIGDSKHPPHLTPEADEFTIETLARDLAFLITHLAWPEVAILGFSMGGVVVQQLLVLPYHPTDPAPLPFRLTQVILSSTRAEVLRDPNYGLKMPEPKTDSATYEPPSPAERYAMIRRTIETTVDPSWIKENGKFLDFMVQRVILGKPRSLHTISRQRQALQLFDFVDLLEKIPPDLPVLVMHGEADQIIPFECSQEIVRRIPSARFVEVGPEPGKLPSLLFGHNFTHYFTVAVWDDLVREFLR</sequence>
<feature type="domain" description="AB hydrolase-1" evidence="1">
    <location>
        <begin position="32"/>
        <end position="121"/>
    </location>
</feature>
<dbReference type="Proteomes" id="UP001219525">
    <property type="component" value="Unassembled WGS sequence"/>
</dbReference>
<accession>A0AAD6YIS7</accession>
<organism evidence="2 3">
    <name type="scientific">Mycena pura</name>
    <dbReference type="NCBI Taxonomy" id="153505"/>
    <lineage>
        <taxon>Eukaryota</taxon>
        <taxon>Fungi</taxon>
        <taxon>Dikarya</taxon>
        <taxon>Basidiomycota</taxon>
        <taxon>Agaricomycotina</taxon>
        <taxon>Agaricomycetes</taxon>
        <taxon>Agaricomycetidae</taxon>
        <taxon>Agaricales</taxon>
        <taxon>Marasmiineae</taxon>
        <taxon>Mycenaceae</taxon>
        <taxon>Mycena</taxon>
    </lineage>
</organism>
<dbReference type="InterPro" id="IPR050471">
    <property type="entry name" value="AB_hydrolase"/>
</dbReference>
<dbReference type="InterPro" id="IPR029058">
    <property type="entry name" value="AB_hydrolase_fold"/>
</dbReference>
<dbReference type="PANTHER" id="PTHR43433">
    <property type="entry name" value="HYDROLASE, ALPHA/BETA FOLD FAMILY PROTEIN"/>
    <property type="match status" value="1"/>
</dbReference>
<evidence type="ECO:0000313" key="3">
    <source>
        <dbReference type="Proteomes" id="UP001219525"/>
    </source>
</evidence>
<proteinExistence type="predicted"/>
<gene>
    <name evidence="2" type="ORF">GGX14DRAFT_440269</name>
</gene>
<dbReference type="SUPFAM" id="SSF53474">
    <property type="entry name" value="alpha/beta-Hydrolases"/>
    <property type="match status" value="1"/>
</dbReference>
<dbReference type="GO" id="GO:0016787">
    <property type="term" value="F:hydrolase activity"/>
    <property type="evidence" value="ECO:0007669"/>
    <property type="project" value="UniProtKB-KW"/>
</dbReference>
<protein>
    <submittedName>
        <fullName evidence="2">Alpha/Beta hydrolase protein</fullName>
    </submittedName>
</protein>
<keyword evidence="2" id="KW-0378">Hydrolase</keyword>
<name>A0AAD6YIS7_9AGAR</name>
<comment type="caution">
    <text evidence="2">The sequence shown here is derived from an EMBL/GenBank/DDBJ whole genome shotgun (WGS) entry which is preliminary data.</text>
</comment>
<reference evidence="2" key="1">
    <citation type="submission" date="2023-03" db="EMBL/GenBank/DDBJ databases">
        <title>Massive genome expansion in bonnet fungi (Mycena s.s.) driven by repeated elements and novel gene families across ecological guilds.</title>
        <authorList>
            <consortium name="Lawrence Berkeley National Laboratory"/>
            <person name="Harder C.B."/>
            <person name="Miyauchi S."/>
            <person name="Viragh M."/>
            <person name="Kuo A."/>
            <person name="Thoen E."/>
            <person name="Andreopoulos B."/>
            <person name="Lu D."/>
            <person name="Skrede I."/>
            <person name="Drula E."/>
            <person name="Henrissat B."/>
            <person name="Morin E."/>
            <person name="Kohler A."/>
            <person name="Barry K."/>
            <person name="LaButti K."/>
            <person name="Morin E."/>
            <person name="Salamov A."/>
            <person name="Lipzen A."/>
            <person name="Mereny Z."/>
            <person name="Hegedus B."/>
            <person name="Baldrian P."/>
            <person name="Stursova M."/>
            <person name="Weitz H."/>
            <person name="Taylor A."/>
            <person name="Grigoriev I.V."/>
            <person name="Nagy L.G."/>
            <person name="Martin F."/>
            <person name="Kauserud H."/>
        </authorList>
    </citation>
    <scope>NUCLEOTIDE SEQUENCE</scope>
    <source>
        <strain evidence="2">9144</strain>
    </source>
</reference>
<keyword evidence="3" id="KW-1185">Reference proteome</keyword>
<dbReference type="Gene3D" id="3.40.50.1820">
    <property type="entry name" value="alpha/beta hydrolase"/>
    <property type="match status" value="1"/>
</dbReference>
<evidence type="ECO:0000313" key="2">
    <source>
        <dbReference type="EMBL" id="KAJ7217041.1"/>
    </source>
</evidence>